<reference evidence="5 6" key="1">
    <citation type="submission" date="2016-07" db="EMBL/GenBank/DDBJ databases">
        <title>Pervasive Adenine N6-methylation of Active Genes in Fungi.</title>
        <authorList>
            <consortium name="DOE Joint Genome Institute"/>
            <person name="Mondo S.J."/>
            <person name="Dannebaum R.O."/>
            <person name="Kuo R.C."/>
            <person name="Labutti K."/>
            <person name="Haridas S."/>
            <person name="Kuo A."/>
            <person name="Salamov A."/>
            <person name="Ahrendt S.R."/>
            <person name="Lipzen A."/>
            <person name="Sullivan W."/>
            <person name="Andreopoulos W.B."/>
            <person name="Clum A."/>
            <person name="Lindquist E."/>
            <person name="Daum C."/>
            <person name="Ramamoorthy G.K."/>
            <person name="Gryganskyi A."/>
            <person name="Culley D."/>
            <person name="Magnuson J.K."/>
            <person name="James T.Y."/>
            <person name="O'Malley M.A."/>
            <person name="Stajich J.E."/>
            <person name="Spatafora J.W."/>
            <person name="Visel A."/>
            <person name="Grigoriev I.V."/>
        </authorList>
    </citation>
    <scope>NUCLEOTIDE SEQUENCE [LARGE SCALE GENOMIC DNA]</scope>
    <source>
        <strain evidence="5 6">PL171</strain>
    </source>
</reference>
<gene>
    <name evidence="5" type="ORF">BCR44DRAFT_61075</name>
</gene>
<dbReference type="PANTHER" id="PTHR28668:SF1">
    <property type="entry name" value="TRANSMEMBRANE PROTEIN 234"/>
    <property type="match status" value="1"/>
</dbReference>
<comment type="caution">
    <text evidence="5">The sequence shown here is derived from an EMBL/GenBank/DDBJ whole genome shotgun (WGS) entry which is preliminary data.</text>
</comment>
<evidence type="ECO:0008006" key="7">
    <source>
        <dbReference type="Google" id="ProtNLM"/>
    </source>
</evidence>
<name>A0A1Y2HPD5_9FUNG</name>
<dbReference type="GO" id="GO:0016020">
    <property type="term" value="C:membrane"/>
    <property type="evidence" value="ECO:0007669"/>
    <property type="project" value="UniProtKB-SubCell"/>
</dbReference>
<dbReference type="EMBL" id="MCFL01000020">
    <property type="protein sequence ID" value="ORZ35814.1"/>
    <property type="molecule type" value="Genomic_DNA"/>
</dbReference>
<evidence type="ECO:0000313" key="6">
    <source>
        <dbReference type="Proteomes" id="UP000193411"/>
    </source>
</evidence>
<dbReference type="InterPro" id="IPR018908">
    <property type="entry name" value="TMEM234"/>
</dbReference>
<dbReference type="OrthoDB" id="43458at2759"/>
<keyword evidence="2" id="KW-0812">Transmembrane</keyword>
<evidence type="ECO:0000256" key="2">
    <source>
        <dbReference type="ARBA" id="ARBA00022692"/>
    </source>
</evidence>
<keyword evidence="3" id="KW-1133">Transmembrane helix</keyword>
<protein>
    <recommendedName>
        <fullName evidence="7">Transmembrane protein</fullName>
    </recommendedName>
</protein>
<evidence type="ECO:0000256" key="1">
    <source>
        <dbReference type="ARBA" id="ARBA00004141"/>
    </source>
</evidence>
<accession>A0A1Y2HPD5</accession>
<keyword evidence="4" id="KW-0472">Membrane</keyword>
<dbReference type="Pfam" id="PF10639">
    <property type="entry name" value="TMEM234"/>
    <property type="match status" value="1"/>
</dbReference>
<proteinExistence type="predicted"/>
<sequence length="118" mass="12425">MEWIIATSILWGCTTPFIRRGAAGVESVRHRGKIAELIFLATSWRYILPLGLNLCGSLAFVKALQSADLAMASPLINSLALALTWLTGCALGENIMSSRALAAVTLVGFGSLLCATSG</sequence>
<keyword evidence="6" id="KW-1185">Reference proteome</keyword>
<dbReference type="Proteomes" id="UP000193411">
    <property type="component" value="Unassembled WGS sequence"/>
</dbReference>
<comment type="subcellular location">
    <subcellularLocation>
        <location evidence="1">Membrane</location>
        <topology evidence="1">Multi-pass membrane protein</topology>
    </subcellularLocation>
</comment>
<evidence type="ECO:0000256" key="3">
    <source>
        <dbReference type="ARBA" id="ARBA00022989"/>
    </source>
</evidence>
<evidence type="ECO:0000256" key="4">
    <source>
        <dbReference type="ARBA" id="ARBA00023136"/>
    </source>
</evidence>
<dbReference type="AlphaFoldDB" id="A0A1Y2HPD5"/>
<evidence type="ECO:0000313" key="5">
    <source>
        <dbReference type="EMBL" id="ORZ35814.1"/>
    </source>
</evidence>
<dbReference type="PANTHER" id="PTHR28668">
    <property type="entry name" value="TRANSMEMBRANE PROTEIN 234"/>
    <property type="match status" value="1"/>
</dbReference>
<organism evidence="5 6">
    <name type="scientific">Catenaria anguillulae PL171</name>
    <dbReference type="NCBI Taxonomy" id="765915"/>
    <lineage>
        <taxon>Eukaryota</taxon>
        <taxon>Fungi</taxon>
        <taxon>Fungi incertae sedis</taxon>
        <taxon>Blastocladiomycota</taxon>
        <taxon>Blastocladiomycetes</taxon>
        <taxon>Blastocladiales</taxon>
        <taxon>Catenariaceae</taxon>
        <taxon>Catenaria</taxon>
    </lineage>
</organism>